<evidence type="ECO:0000256" key="8">
    <source>
        <dbReference type="SAM" id="Phobius"/>
    </source>
</evidence>
<feature type="transmembrane region" description="Helical" evidence="8">
    <location>
        <begin position="86"/>
        <end position="110"/>
    </location>
</feature>
<dbReference type="RefSeq" id="WP_194536789.1">
    <property type="nucleotide sequence ID" value="NZ_JACEFB010000002.1"/>
</dbReference>
<dbReference type="GO" id="GO:0005886">
    <property type="term" value="C:plasma membrane"/>
    <property type="evidence" value="ECO:0007669"/>
    <property type="project" value="UniProtKB-SubCell"/>
</dbReference>
<feature type="transmembrane region" description="Helical" evidence="8">
    <location>
        <begin position="243"/>
        <end position="264"/>
    </location>
</feature>
<evidence type="ECO:0000256" key="2">
    <source>
        <dbReference type="ARBA" id="ARBA00022448"/>
    </source>
</evidence>
<organism evidence="9 10">
    <name type="scientific">Thermogemmata fonticola</name>
    <dbReference type="NCBI Taxonomy" id="2755323"/>
    <lineage>
        <taxon>Bacteria</taxon>
        <taxon>Pseudomonadati</taxon>
        <taxon>Planctomycetota</taxon>
        <taxon>Planctomycetia</taxon>
        <taxon>Gemmatales</taxon>
        <taxon>Gemmataceae</taxon>
        <taxon>Thermogemmata</taxon>
    </lineage>
</organism>
<evidence type="ECO:0000256" key="3">
    <source>
        <dbReference type="ARBA" id="ARBA00022475"/>
    </source>
</evidence>
<protein>
    <submittedName>
        <fullName evidence="9">Potassium transporter TrkH</fullName>
    </submittedName>
</protein>
<evidence type="ECO:0000256" key="1">
    <source>
        <dbReference type="ARBA" id="ARBA00004651"/>
    </source>
</evidence>
<evidence type="ECO:0000313" key="9">
    <source>
        <dbReference type="EMBL" id="MBA2225359.1"/>
    </source>
</evidence>
<keyword evidence="6" id="KW-0406">Ion transport</keyword>
<accession>A0A7V8VC80</accession>
<feature type="transmembrane region" description="Helical" evidence="8">
    <location>
        <begin position="24"/>
        <end position="43"/>
    </location>
</feature>
<feature type="transmembrane region" description="Helical" evidence="8">
    <location>
        <begin position="202"/>
        <end position="222"/>
    </location>
</feature>
<dbReference type="EMBL" id="JACEFB010000002">
    <property type="protein sequence ID" value="MBA2225359.1"/>
    <property type="molecule type" value="Genomic_DNA"/>
</dbReference>
<dbReference type="PANTHER" id="PTHR32024">
    <property type="entry name" value="TRK SYSTEM POTASSIUM UPTAKE PROTEIN TRKG-RELATED"/>
    <property type="match status" value="1"/>
</dbReference>
<sequence>MRPLWDVPIGQRPSWWQRRTPPQMLAGSFILLIALGTVGLKWLPGICHEGVRLSWLEACFTATSAVCTTGLVVVDTATAFTPLGQAWLLLLIQSGGIGILTFTTLVITALGGRPSLRQEASAVGNPLEIGYHRIDARQLTRHIVLFTLTFEGIGAILLYLLWVPRFGWEGAAWPALFHAISAFCNAGFSTFSDNLVPFRQDVPTLLVVCALVISGGLGFLTWEELYLYWRRRATHRFTLSLHSRLVLTTTAMLLLLPTPVLIWLEWDTTLKDMSWLDKCINAFFICVNTRTCGFNTVDHGQGSDAANFLLILLMSVGGSPGSMAGGMKTTTLALLMVLAWSRFRGWEVASVWGRSLRKQTTDRAIGLFVIGFIAVTCGILLLSITEARGSNGGFLPRMFEAVSAFNLVGLSMGLTPQLSSAGRCIVIGLMYLGRVGPLALAAALAVQARLPGKFRYAYEEVAVG</sequence>
<feature type="transmembrane region" description="Helical" evidence="8">
    <location>
        <begin position="323"/>
        <end position="343"/>
    </location>
</feature>
<keyword evidence="10" id="KW-1185">Reference proteome</keyword>
<feature type="transmembrane region" description="Helical" evidence="8">
    <location>
        <begin position="143"/>
        <end position="162"/>
    </location>
</feature>
<evidence type="ECO:0000256" key="6">
    <source>
        <dbReference type="ARBA" id="ARBA00023065"/>
    </source>
</evidence>
<dbReference type="GO" id="GO:0030001">
    <property type="term" value="P:metal ion transport"/>
    <property type="evidence" value="ECO:0007669"/>
    <property type="project" value="UniProtKB-ARBA"/>
</dbReference>
<evidence type="ECO:0000256" key="5">
    <source>
        <dbReference type="ARBA" id="ARBA00022989"/>
    </source>
</evidence>
<evidence type="ECO:0000313" key="10">
    <source>
        <dbReference type="Proteomes" id="UP000542342"/>
    </source>
</evidence>
<feature type="transmembrane region" description="Helical" evidence="8">
    <location>
        <begin position="420"/>
        <end position="446"/>
    </location>
</feature>
<comment type="subcellular location">
    <subcellularLocation>
        <location evidence="1">Cell membrane</location>
        <topology evidence="1">Multi-pass membrane protein</topology>
    </subcellularLocation>
</comment>
<comment type="caution">
    <text evidence="9">The sequence shown here is derived from an EMBL/GenBank/DDBJ whole genome shotgun (WGS) entry which is preliminary data.</text>
</comment>
<keyword evidence="3" id="KW-1003">Cell membrane</keyword>
<reference evidence="9 10" key="1">
    <citation type="submission" date="2020-07" db="EMBL/GenBank/DDBJ databases">
        <title>Thermogemmata thermophila gen. nov., sp. nov., a novel moderate thermophilic planctomycete from a Kamchatka hot spring.</title>
        <authorList>
            <person name="Elcheninov A.G."/>
            <person name="Podosokorskaya O.A."/>
            <person name="Kovaleva O.L."/>
            <person name="Novikov A."/>
            <person name="Bonch-Osmolovskaya E.A."/>
            <person name="Toshchakov S.V."/>
            <person name="Kublanov I.V."/>
        </authorList>
    </citation>
    <scope>NUCLEOTIDE SEQUENCE [LARGE SCALE GENOMIC DNA]</scope>
    <source>
        <strain evidence="9 10">2918</strain>
    </source>
</reference>
<evidence type="ECO:0000256" key="4">
    <source>
        <dbReference type="ARBA" id="ARBA00022692"/>
    </source>
</evidence>
<keyword evidence="7 8" id="KW-0472">Membrane</keyword>
<dbReference type="PANTHER" id="PTHR32024:SF1">
    <property type="entry name" value="KTR SYSTEM POTASSIUM UPTAKE PROTEIN B"/>
    <property type="match status" value="1"/>
</dbReference>
<gene>
    <name evidence="9" type="ORF">H0921_04185</name>
</gene>
<dbReference type="Pfam" id="PF02386">
    <property type="entry name" value="TrkH"/>
    <property type="match status" value="1"/>
</dbReference>
<feature type="transmembrane region" description="Helical" evidence="8">
    <location>
        <begin position="364"/>
        <end position="384"/>
    </location>
</feature>
<proteinExistence type="predicted"/>
<feature type="transmembrane region" description="Helical" evidence="8">
    <location>
        <begin position="55"/>
        <end position="74"/>
    </location>
</feature>
<keyword evidence="5 8" id="KW-1133">Transmembrane helix</keyword>
<keyword evidence="4 8" id="KW-0812">Transmembrane</keyword>
<name>A0A7V8VC80_9BACT</name>
<dbReference type="GO" id="GO:0008324">
    <property type="term" value="F:monoatomic cation transmembrane transporter activity"/>
    <property type="evidence" value="ECO:0007669"/>
    <property type="project" value="InterPro"/>
</dbReference>
<dbReference type="AlphaFoldDB" id="A0A7V8VC80"/>
<dbReference type="Proteomes" id="UP000542342">
    <property type="component" value="Unassembled WGS sequence"/>
</dbReference>
<evidence type="ECO:0000256" key="7">
    <source>
        <dbReference type="ARBA" id="ARBA00023136"/>
    </source>
</evidence>
<keyword evidence="2" id="KW-0813">Transport</keyword>
<dbReference type="InterPro" id="IPR003445">
    <property type="entry name" value="Cat_transpt"/>
</dbReference>